<dbReference type="eggNOG" id="ENOG502RCUR">
    <property type="taxonomic scope" value="Eukaryota"/>
</dbReference>
<evidence type="ECO:0000313" key="4">
    <source>
        <dbReference type="Proteomes" id="UP000030671"/>
    </source>
</evidence>
<proteinExistence type="predicted"/>
<dbReference type="HOGENOM" id="CLU_454961_0_0_1"/>
<dbReference type="Pfam" id="PF20151">
    <property type="entry name" value="DUF6533"/>
    <property type="match status" value="2"/>
</dbReference>
<feature type="transmembrane region" description="Helical" evidence="1">
    <location>
        <begin position="487"/>
        <end position="508"/>
    </location>
</feature>
<keyword evidence="1" id="KW-0812">Transmembrane</keyword>
<feature type="domain" description="DUF6533" evidence="2">
    <location>
        <begin position="394"/>
        <end position="437"/>
    </location>
</feature>
<feature type="transmembrane region" description="Helical" evidence="1">
    <location>
        <begin position="236"/>
        <end position="256"/>
    </location>
</feature>
<name>W4K3B4_HETIT</name>
<dbReference type="STRING" id="747525.W4K3B4"/>
<sequence length="600" mass="67132">MNDASTVDMVNEYVRLVTIKQYAIGTFVLIVYEYLITFDAEVDLIWKRKFTFVTVLWFFNRYIMLFTQGPAVLFHFYALTDEKLMAYLRCGMFVKFPGIMQIISNTSTGLTLILRTYALYNRSTTIAILLLMALAGEIAVELWAVADGIAIEIPEALGACILSGEPQEWVPRSLRPFLTFYEPSGCLPRHSGIRFTAFWIGQLVFPSIITILTVARALKFRGVRADTVQVMLRDGVLYFAVVFLINLVNVIIYVTAPIGLNAINAPMSAVLSSMMMCRLMLNLSQSPSTSRTGTRTHVTTTWMLTTEELTAEFFIGNLGEHVKSSPDAGSDLKDADGMYGHPSTSHSQAHGESLGDEVELPLVPCMSTGDEMDHVSALHVVDELARQVMIKQYSAATFALIFYEYIITFEAEVNLIWRRRFTFVSGLWFFNRYIVLFTQAPSFIWFTAFWIGQLVFPTVIVALTVARALKFRGARVGTLVQVILRDGVLYFLVVFLINLVNVVVYVTAPVGINAINAPLSAALTSMMICRLMLNLSESHAASYMRTRTQMPTMEDLTAEFFIGDLSEDLKSGAERDVDGFGEEVELNTRGAHDQPLPISI</sequence>
<dbReference type="GeneID" id="20665918"/>
<organism evidence="3 4">
    <name type="scientific">Heterobasidion irregulare (strain TC 32-1)</name>
    <dbReference type="NCBI Taxonomy" id="747525"/>
    <lineage>
        <taxon>Eukaryota</taxon>
        <taxon>Fungi</taxon>
        <taxon>Dikarya</taxon>
        <taxon>Basidiomycota</taxon>
        <taxon>Agaricomycotina</taxon>
        <taxon>Agaricomycetes</taxon>
        <taxon>Russulales</taxon>
        <taxon>Bondarzewiaceae</taxon>
        <taxon>Heterobasidion</taxon>
        <taxon>Heterobasidion annosum species complex</taxon>
    </lineage>
</organism>
<evidence type="ECO:0000259" key="2">
    <source>
        <dbReference type="Pfam" id="PF20151"/>
    </source>
</evidence>
<protein>
    <recommendedName>
        <fullName evidence="2">DUF6533 domain-containing protein</fullName>
    </recommendedName>
</protein>
<keyword evidence="1" id="KW-1133">Transmembrane helix</keyword>
<feature type="domain" description="DUF6533" evidence="2">
    <location>
        <begin position="23"/>
        <end position="66"/>
    </location>
</feature>
<keyword evidence="1" id="KW-0472">Membrane</keyword>
<dbReference type="AlphaFoldDB" id="W4K3B4"/>
<feature type="transmembrane region" description="Helical" evidence="1">
    <location>
        <begin position="50"/>
        <end position="76"/>
    </location>
</feature>
<feature type="transmembrane region" description="Helical" evidence="1">
    <location>
        <begin position="19"/>
        <end position="38"/>
    </location>
</feature>
<dbReference type="OrthoDB" id="3242376at2759"/>
<dbReference type="InterPro" id="IPR045340">
    <property type="entry name" value="DUF6533"/>
</dbReference>
<feature type="transmembrane region" description="Helical" evidence="1">
    <location>
        <begin position="126"/>
        <end position="146"/>
    </location>
</feature>
<dbReference type="InParanoid" id="W4K3B4"/>
<feature type="transmembrane region" description="Helical" evidence="1">
    <location>
        <begin position="443"/>
        <end position="466"/>
    </location>
</feature>
<dbReference type="KEGG" id="hir:HETIRDRAFT_103588"/>
<evidence type="ECO:0000313" key="3">
    <source>
        <dbReference type="EMBL" id="ETW79820.1"/>
    </source>
</evidence>
<gene>
    <name evidence="3" type="ORF">HETIRDRAFT_103588</name>
</gene>
<keyword evidence="4" id="KW-1185">Reference proteome</keyword>
<feature type="transmembrane region" description="Helical" evidence="1">
    <location>
        <begin position="96"/>
        <end position="114"/>
    </location>
</feature>
<dbReference type="Proteomes" id="UP000030671">
    <property type="component" value="Unassembled WGS sequence"/>
</dbReference>
<feature type="transmembrane region" description="Helical" evidence="1">
    <location>
        <begin position="197"/>
        <end position="215"/>
    </location>
</feature>
<dbReference type="EMBL" id="KI925460">
    <property type="protein sequence ID" value="ETW79820.1"/>
    <property type="molecule type" value="Genomic_DNA"/>
</dbReference>
<reference evidence="3 4" key="1">
    <citation type="journal article" date="2012" name="New Phytol.">
        <title>Insight into trade-off between wood decay and parasitism from the genome of a fungal forest pathogen.</title>
        <authorList>
            <person name="Olson A."/>
            <person name="Aerts A."/>
            <person name="Asiegbu F."/>
            <person name="Belbahri L."/>
            <person name="Bouzid O."/>
            <person name="Broberg A."/>
            <person name="Canback B."/>
            <person name="Coutinho P.M."/>
            <person name="Cullen D."/>
            <person name="Dalman K."/>
            <person name="Deflorio G."/>
            <person name="van Diepen L.T."/>
            <person name="Dunand C."/>
            <person name="Duplessis S."/>
            <person name="Durling M."/>
            <person name="Gonthier P."/>
            <person name="Grimwood J."/>
            <person name="Fossdal C.G."/>
            <person name="Hansson D."/>
            <person name="Henrissat B."/>
            <person name="Hietala A."/>
            <person name="Himmelstrand K."/>
            <person name="Hoffmeister D."/>
            <person name="Hogberg N."/>
            <person name="James T.Y."/>
            <person name="Karlsson M."/>
            <person name="Kohler A."/>
            <person name="Kues U."/>
            <person name="Lee Y.H."/>
            <person name="Lin Y.C."/>
            <person name="Lind M."/>
            <person name="Lindquist E."/>
            <person name="Lombard V."/>
            <person name="Lucas S."/>
            <person name="Lunden K."/>
            <person name="Morin E."/>
            <person name="Murat C."/>
            <person name="Park J."/>
            <person name="Raffaello T."/>
            <person name="Rouze P."/>
            <person name="Salamov A."/>
            <person name="Schmutz J."/>
            <person name="Solheim H."/>
            <person name="Stahlberg J."/>
            <person name="Velez H."/>
            <person name="de Vries R.P."/>
            <person name="Wiebenga A."/>
            <person name="Woodward S."/>
            <person name="Yakovlev I."/>
            <person name="Garbelotto M."/>
            <person name="Martin F."/>
            <person name="Grigoriev I.V."/>
            <person name="Stenlid J."/>
        </authorList>
    </citation>
    <scope>NUCLEOTIDE SEQUENCE [LARGE SCALE GENOMIC DNA]</scope>
    <source>
        <strain evidence="3 4">TC 32-1</strain>
    </source>
</reference>
<dbReference type="RefSeq" id="XP_009548365.1">
    <property type="nucleotide sequence ID" value="XM_009550070.1"/>
</dbReference>
<accession>W4K3B4</accession>
<evidence type="ECO:0000256" key="1">
    <source>
        <dbReference type="SAM" id="Phobius"/>
    </source>
</evidence>